<gene>
    <name evidence="2" type="primary">LOC115432195</name>
</gene>
<organism evidence="2 3">
    <name type="scientific">Sphaeramia orbicularis</name>
    <name type="common">orbiculate cardinalfish</name>
    <dbReference type="NCBI Taxonomy" id="375764"/>
    <lineage>
        <taxon>Eukaryota</taxon>
        <taxon>Metazoa</taxon>
        <taxon>Chordata</taxon>
        <taxon>Craniata</taxon>
        <taxon>Vertebrata</taxon>
        <taxon>Euteleostomi</taxon>
        <taxon>Actinopterygii</taxon>
        <taxon>Neopterygii</taxon>
        <taxon>Teleostei</taxon>
        <taxon>Neoteleostei</taxon>
        <taxon>Acanthomorphata</taxon>
        <taxon>Gobiaria</taxon>
        <taxon>Kurtiformes</taxon>
        <taxon>Apogonoidei</taxon>
        <taxon>Apogonidae</taxon>
        <taxon>Apogoninae</taxon>
        <taxon>Sphaeramia</taxon>
    </lineage>
</organism>
<feature type="compositionally biased region" description="Low complexity" evidence="1">
    <location>
        <begin position="431"/>
        <end position="450"/>
    </location>
</feature>
<accession>A0A673BSK9</accession>
<dbReference type="GO" id="GO:0042754">
    <property type="term" value="P:negative regulation of circadian rhythm"/>
    <property type="evidence" value="ECO:0007669"/>
    <property type="project" value="InterPro"/>
</dbReference>
<reference evidence="2" key="1">
    <citation type="submission" date="2019-06" db="EMBL/GenBank/DDBJ databases">
        <authorList>
            <consortium name="Wellcome Sanger Institute Data Sharing"/>
        </authorList>
    </citation>
    <scope>NUCLEOTIDE SEQUENCE [LARGE SCALE GENOMIC DNA]</scope>
</reference>
<feature type="compositionally biased region" description="Basic and acidic residues" evidence="1">
    <location>
        <begin position="222"/>
        <end position="242"/>
    </location>
</feature>
<dbReference type="Proteomes" id="UP000472271">
    <property type="component" value="Chromosome 13"/>
</dbReference>
<dbReference type="GO" id="GO:0045892">
    <property type="term" value="P:negative regulation of DNA-templated transcription"/>
    <property type="evidence" value="ECO:0007669"/>
    <property type="project" value="InterPro"/>
</dbReference>
<feature type="region of interest" description="Disordered" evidence="1">
    <location>
        <begin position="380"/>
        <end position="467"/>
    </location>
</feature>
<sequence length="467" mass="50614">MPKEEPCLSEASQSATSNKNAKDKGNKTTLLTICDTKTTDGSSGSGSHCSSEKDSGYSDTGSDWQQTDVEDQRGNKSQSGGSNCAASSQSGQNNNLREDSRENPTLVPVRPELKPLYIIKNMVLKQPDIIQNRGQLLWPSGSRGASVSGTNHVIMVRPPTLVPATLQLHKPLSHKSNITGKKISGTYLPILNSYPRIAPHPSKKPPDKSSSNDESQNMSKRVCTEYKSDDTTVTRSVHEQHIHKQPKLAVSTCGLPGPSLSPTTDNLTSSSSTNVSSSQASSSASTPSLSTTRGFHRNIVINTHHHCLRNTVEVLKKSGLLDITLRTKELLRQSNATERDIAQLRQHSDLLCHTASTNPNSITAWENLHRVMAETGSYPNLSDLQTLQTPHTHSESANKLESISEDDRVPPVGENSGMPRCDLPTVTNTRENSSVPQQSQSEQGSELQSSDKPPDKVTFMPPDSSTG</sequence>
<evidence type="ECO:0000256" key="1">
    <source>
        <dbReference type="SAM" id="MobiDB-lite"/>
    </source>
</evidence>
<feature type="region of interest" description="Disordered" evidence="1">
    <location>
        <begin position="194"/>
        <end position="291"/>
    </location>
</feature>
<dbReference type="GeneID" id="115432195"/>
<dbReference type="RefSeq" id="XP_030008928.1">
    <property type="nucleotide sequence ID" value="XM_030153068.1"/>
</dbReference>
<protein>
    <submittedName>
        <fullName evidence="2">CLOCK-interacting pacemaker-like</fullName>
    </submittedName>
</protein>
<feature type="compositionally biased region" description="Polar residues" evidence="1">
    <location>
        <begin position="57"/>
        <end position="67"/>
    </location>
</feature>
<feature type="compositionally biased region" description="Low complexity" evidence="1">
    <location>
        <begin position="258"/>
        <end position="291"/>
    </location>
</feature>
<dbReference type="InParanoid" id="A0A673BSK9"/>
<dbReference type="PANTHER" id="PTHR34648">
    <property type="entry name" value="CLOCK-INTERACTING PACEMAKER"/>
    <property type="match status" value="1"/>
</dbReference>
<reference evidence="2" key="2">
    <citation type="submission" date="2025-08" db="UniProtKB">
        <authorList>
            <consortium name="Ensembl"/>
        </authorList>
    </citation>
    <scope>IDENTIFICATION</scope>
</reference>
<feature type="region of interest" description="Disordered" evidence="1">
    <location>
        <begin position="1"/>
        <end position="107"/>
    </location>
</feature>
<feature type="compositionally biased region" description="Low complexity" evidence="1">
    <location>
        <begin position="27"/>
        <end position="49"/>
    </location>
</feature>
<dbReference type="PANTHER" id="PTHR34648:SF7">
    <property type="entry name" value="SI:CH211-132B12.7"/>
    <property type="match status" value="1"/>
</dbReference>
<dbReference type="Ensembl" id="ENSSORT00005044287.1">
    <property type="protein sequence ID" value="ENSSORP00005043193.1"/>
    <property type="gene ID" value="ENSSORG00005019974.1"/>
</dbReference>
<proteinExistence type="predicted"/>
<dbReference type="RefSeq" id="XP_030008926.1">
    <property type="nucleotide sequence ID" value="XM_030153066.1"/>
</dbReference>
<evidence type="ECO:0000313" key="3">
    <source>
        <dbReference type="Proteomes" id="UP000472271"/>
    </source>
</evidence>
<evidence type="ECO:0000313" key="2">
    <source>
        <dbReference type="Ensembl" id="ENSSORP00005043193.1"/>
    </source>
</evidence>
<feature type="compositionally biased region" description="Polar residues" evidence="1">
    <location>
        <begin position="75"/>
        <end position="95"/>
    </location>
</feature>
<dbReference type="Pfam" id="PF15800">
    <property type="entry name" value="CiPC"/>
    <property type="match status" value="1"/>
</dbReference>
<feature type="compositionally biased region" description="Polar residues" evidence="1">
    <location>
        <begin position="380"/>
        <end position="391"/>
    </location>
</feature>
<feature type="compositionally biased region" description="Polar residues" evidence="1">
    <location>
        <begin position="10"/>
        <end position="19"/>
    </location>
</feature>
<dbReference type="GO" id="GO:0005634">
    <property type="term" value="C:nucleus"/>
    <property type="evidence" value="ECO:0007669"/>
    <property type="project" value="TreeGrafter"/>
</dbReference>
<dbReference type="RefSeq" id="XP_030008927.1">
    <property type="nucleotide sequence ID" value="XM_030153067.1"/>
</dbReference>
<dbReference type="AlphaFoldDB" id="A0A673BSK9"/>
<dbReference type="OrthoDB" id="6374619at2759"/>
<keyword evidence="3" id="KW-1185">Reference proteome</keyword>
<reference evidence="2" key="3">
    <citation type="submission" date="2025-09" db="UniProtKB">
        <authorList>
            <consortium name="Ensembl"/>
        </authorList>
    </citation>
    <scope>IDENTIFICATION</scope>
</reference>
<name>A0A673BSK9_9TELE</name>
<dbReference type="InterPro" id="IPR031602">
    <property type="entry name" value="CIPC"/>
</dbReference>